<dbReference type="EMBL" id="VSSQ01011540">
    <property type="protein sequence ID" value="MPM47102.1"/>
    <property type="molecule type" value="Genomic_DNA"/>
</dbReference>
<proteinExistence type="predicted"/>
<organism evidence="1">
    <name type="scientific">bioreactor metagenome</name>
    <dbReference type="NCBI Taxonomy" id="1076179"/>
    <lineage>
        <taxon>unclassified sequences</taxon>
        <taxon>metagenomes</taxon>
        <taxon>ecological metagenomes</taxon>
    </lineage>
</organism>
<dbReference type="InterPro" id="IPR047735">
    <property type="entry name" value="GrdX-like"/>
</dbReference>
<accession>A0A645A243</accession>
<gene>
    <name evidence="1" type="ORF">SDC9_93810</name>
</gene>
<name>A0A645A243_9ZZZZ</name>
<reference evidence="1" key="1">
    <citation type="submission" date="2019-08" db="EMBL/GenBank/DDBJ databases">
        <authorList>
            <person name="Kucharzyk K."/>
            <person name="Murdoch R.W."/>
            <person name="Higgins S."/>
            <person name="Loffler F."/>
        </authorList>
    </citation>
    <scope>NUCLEOTIDE SEQUENCE</scope>
</reference>
<comment type="caution">
    <text evidence="1">The sequence shown here is derived from an EMBL/GenBank/DDBJ whole genome shotgun (WGS) entry which is preliminary data.</text>
</comment>
<protein>
    <submittedName>
        <fullName evidence="1">Uncharacterized protein</fullName>
    </submittedName>
</protein>
<evidence type="ECO:0000313" key="1">
    <source>
        <dbReference type="EMBL" id="MPM47102.1"/>
    </source>
</evidence>
<sequence>MATKELRIVTNNGWIEKGPAVPHEIIPVDGTPLEVLDKAEELLQQGWKLVSAPLPPNVPIMRGPYRSLVIEKNDRQYDKDGLIAIDKARERYRMERENHNLPEPGEDFGVIDRQMLQRMLRDTMLIEAEKEN</sequence>
<dbReference type="NCBIfam" id="NF038093">
    <property type="entry name" value="GrdX"/>
    <property type="match status" value="1"/>
</dbReference>
<dbReference type="AlphaFoldDB" id="A0A645A243"/>